<dbReference type="InterPro" id="IPR006143">
    <property type="entry name" value="RND_pump_MFP"/>
</dbReference>
<dbReference type="GO" id="GO:0046686">
    <property type="term" value="P:response to cadmium ion"/>
    <property type="evidence" value="ECO:0007669"/>
    <property type="project" value="UniProtKB-KW"/>
</dbReference>
<dbReference type="Proteomes" id="UP000248168">
    <property type="component" value="Unassembled WGS sequence"/>
</dbReference>
<feature type="signal peptide" evidence="6">
    <location>
        <begin position="1"/>
        <end position="31"/>
    </location>
</feature>
<accession>A0A330LB36</accession>
<dbReference type="PANTHER" id="PTHR30097:SF4">
    <property type="entry name" value="SLR6042 PROTEIN"/>
    <property type="match status" value="1"/>
</dbReference>
<dbReference type="Gene3D" id="2.40.420.20">
    <property type="match status" value="1"/>
</dbReference>
<evidence type="ECO:0000313" key="11">
    <source>
        <dbReference type="Proteomes" id="UP000248168"/>
    </source>
</evidence>
<dbReference type="PANTHER" id="PTHR30097">
    <property type="entry name" value="CATION EFFLUX SYSTEM PROTEIN CUSB"/>
    <property type="match status" value="1"/>
</dbReference>
<keyword evidence="2" id="KW-0813">Transport</keyword>
<dbReference type="GO" id="GO:0015679">
    <property type="term" value="P:plasma membrane copper ion transport"/>
    <property type="evidence" value="ECO:0007669"/>
    <property type="project" value="TreeGrafter"/>
</dbReference>
<sequence>MNGGMMRRSSPVAPRIAIVLLVAIAQTACQAKQEDAPKTFPPATKASHESGVIELPEGSPTLAQLQTDRIALRPIRTALKAQAGKILANENRLAHLSARVPGSIVAVYANLGDRVKEGDRLLLLDSPAFGAAQLEYRKARITLHVTEQALERAQALLDRGAIGAGEQQRRDADYENARADLHVAEEKLHLLGMTEREIQRLAAKTLPHAEVAQVSLRAPFTGDVIERNATMGEVIDPNKTLFTVADLSTVWVRADFPEQQAGRLKTGLMIELRVSAYPDTMFRGAITYVGAVIDPATRTVTARADVSNPDGRLRPEMFAEVTLMTDEQSVLSVPRGAVQQVGSRTVVFVVRGLRRFESREVTIAQASGDYIQVVAGLTSGDEVVTQGSYALKSELLREQMPSEGAP</sequence>
<reference evidence="11" key="1">
    <citation type="submission" date="2018-04" db="EMBL/GenBank/DDBJ databases">
        <authorList>
            <person name="Lucker S."/>
            <person name="Sakoula D."/>
        </authorList>
    </citation>
    <scope>NUCLEOTIDE SEQUENCE [LARGE SCALE GENOMIC DNA]</scope>
</reference>
<dbReference type="FunFam" id="2.40.30.170:FF:000010">
    <property type="entry name" value="Efflux RND transporter periplasmic adaptor subunit"/>
    <property type="match status" value="1"/>
</dbReference>
<dbReference type="InterPro" id="IPR058792">
    <property type="entry name" value="Beta-barrel_RND_2"/>
</dbReference>
<dbReference type="EMBL" id="OUNR01000019">
    <property type="protein sequence ID" value="SPP66304.1"/>
    <property type="molecule type" value="Genomic_DNA"/>
</dbReference>
<dbReference type="InterPro" id="IPR051909">
    <property type="entry name" value="MFP_Cation_Efflux"/>
</dbReference>
<feature type="domain" description="CzcB-like barrel-sandwich hybrid" evidence="8">
    <location>
        <begin position="92"/>
        <end position="246"/>
    </location>
</feature>
<dbReference type="SUPFAM" id="SSF111369">
    <property type="entry name" value="HlyD-like secretion proteins"/>
    <property type="match status" value="1"/>
</dbReference>
<evidence type="ECO:0000259" key="7">
    <source>
        <dbReference type="Pfam" id="PF25954"/>
    </source>
</evidence>
<keyword evidence="11" id="KW-1185">Reference proteome</keyword>
<evidence type="ECO:0000256" key="4">
    <source>
        <dbReference type="ARBA" id="ARBA00043263"/>
    </source>
</evidence>
<dbReference type="Gene3D" id="2.40.30.170">
    <property type="match status" value="1"/>
</dbReference>
<gene>
    <name evidence="10" type="ORF">NITLEN_60107</name>
</gene>
<evidence type="ECO:0000256" key="1">
    <source>
        <dbReference type="ARBA" id="ARBA00009477"/>
    </source>
</evidence>
<dbReference type="OrthoDB" id="9806939at2"/>
<protein>
    <submittedName>
        <fullName evidence="10">Putative Heavy metal efflux system, membrane fusion protein</fullName>
    </submittedName>
</protein>
<dbReference type="Gene3D" id="1.10.287.470">
    <property type="entry name" value="Helix hairpin bin"/>
    <property type="match status" value="1"/>
</dbReference>
<dbReference type="AlphaFoldDB" id="A0A330LB36"/>
<evidence type="ECO:0000256" key="3">
    <source>
        <dbReference type="ARBA" id="ARBA00022833"/>
    </source>
</evidence>
<proteinExistence type="inferred from homology"/>
<feature type="chain" id="PRO_5016312595" evidence="6">
    <location>
        <begin position="32"/>
        <end position="406"/>
    </location>
</feature>
<dbReference type="Pfam" id="PF25975">
    <property type="entry name" value="CzcB_C"/>
    <property type="match status" value="1"/>
</dbReference>
<feature type="domain" description="CzcB-like C-terminal circularly permuted SH3-like" evidence="9">
    <location>
        <begin position="332"/>
        <end position="392"/>
    </location>
</feature>
<dbReference type="GO" id="GO:0060003">
    <property type="term" value="P:copper ion export"/>
    <property type="evidence" value="ECO:0007669"/>
    <property type="project" value="TreeGrafter"/>
</dbReference>
<dbReference type="InParanoid" id="A0A330LB36"/>
<comment type="function">
    <text evidence="5">CzcA and CzcB together would act in zinc efflux nearly as effectively as the complete czc efflux system (CzcABC). The CzcB protein is thought to funnel zinc cations to the CzcA transport protein.</text>
</comment>
<evidence type="ECO:0000256" key="6">
    <source>
        <dbReference type="SAM" id="SignalP"/>
    </source>
</evidence>
<comment type="similarity">
    <text evidence="1">Belongs to the membrane fusion protein (MFP) (TC 8.A.1) family.</text>
</comment>
<dbReference type="InterPro" id="IPR058647">
    <property type="entry name" value="BSH_CzcB-like"/>
</dbReference>
<dbReference type="GO" id="GO:0046914">
    <property type="term" value="F:transition metal ion binding"/>
    <property type="evidence" value="ECO:0007669"/>
    <property type="project" value="TreeGrafter"/>
</dbReference>
<keyword evidence="6" id="KW-0732">Signal</keyword>
<dbReference type="InterPro" id="IPR058649">
    <property type="entry name" value="CzcB_C"/>
</dbReference>
<dbReference type="RefSeq" id="WP_121990485.1">
    <property type="nucleotide sequence ID" value="NZ_OUNR01000019.1"/>
</dbReference>
<evidence type="ECO:0000256" key="5">
    <source>
        <dbReference type="ARBA" id="ARBA00058766"/>
    </source>
</evidence>
<dbReference type="GO" id="GO:0016020">
    <property type="term" value="C:membrane"/>
    <property type="evidence" value="ECO:0007669"/>
    <property type="project" value="InterPro"/>
</dbReference>
<evidence type="ECO:0000259" key="8">
    <source>
        <dbReference type="Pfam" id="PF25973"/>
    </source>
</evidence>
<organism evidence="10 11">
    <name type="scientific">Nitrospira lenta</name>
    <dbReference type="NCBI Taxonomy" id="1436998"/>
    <lineage>
        <taxon>Bacteria</taxon>
        <taxon>Pseudomonadati</taxon>
        <taxon>Nitrospirota</taxon>
        <taxon>Nitrospiria</taxon>
        <taxon>Nitrospirales</taxon>
        <taxon>Nitrospiraceae</taxon>
        <taxon>Nitrospira</taxon>
    </lineage>
</organism>
<dbReference type="GO" id="GO:0022857">
    <property type="term" value="F:transmembrane transporter activity"/>
    <property type="evidence" value="ECO:0007669"/>
    <property type="project" value="InterPro"/>
</dbReference>
<evidence type="ECO:0000256" key="2">
    <source>
        <dbReference type="ARBA" id="ARBA00022448"/>
    </source>
</evidence>
<dbReference type="Pfam" id="PF25954">
    <property type="entry name" value="Beta-barrel_RND_2"/>
    <property type="match status" value="1"/>
</dbReference>
<dbReference type="NCBIfam" id="TIGR01730">
    <property type="entry name" value="RND_mfp"/>
    <property type="match status" value="1"/>
</dbReference>
<evidence type="ECO:0000259" key="9">
    <source>
        <dbReference type="Pfam" id="PF25975"/>
    </source>
</evidence>
<name>A0A330LB36_9BACT</name>
<dbReference type="GO" id="GO:0030288">
    <property type="term" value="C:outer membrane-bounded periplasmic space"/>
    <property type="evidence" value="ECO:0007669"/>
    <property type="project" value="TreeGrafter"/>
</dbReference>
<keyword evidence="4" id="KW-0105">Cadmium resistance</keyword>
<feature type="domain" description="CusB-like beta-barrel" evidence="7">
    <location>
        <begin position="249"/>
        <end position="325"/>
    </location>
</feature>
<keyword evidence="3" id="KW-0862">Zinc</keyword>
<dbReference type="Pfam" id="PF25973">
    <property type="entry name" value="BSH_CzcB"/>
    <property type="match status" value="1"/>
</dbReference>
<evidence type="ECO:0000313" key="10">
    <source>
        <dbReference type="EMBL" id="SPP66304.1"/>
    </source>
</evidence>
<dbReference type="FunFam" id="2.40.420.20:FF:000006">
    <property type="entry name" value="RND family efflux transporter MFP subunit"/>
    <property type="match status" value="1"/>
</dbReference>